<feature type="region of interest" description="Disordered" evidence="1">
    <location>
        <begin position="456"/>
        <end position="558"/>
    </location>
</feature>
<dbReference type="InterPro" id="IPR051364">
    <property type="entry name" value="Cytokinesis/Rho-signaling"/>
</dbReference>
<feature type="compositionally biased region" description="Basic and acidic residues" evidence="1">
    <location>
        <begin position="808"/>
        <end position="821"/>
    </location>
</feature>
<dbReference type="GO" id="GO:0000915">
    <property type="term" value="P:actomyosin contractile ring assembly"/>
    <property type="evidence" value="ECO:0007669"/>
    <property type="project" value="TreeGrafter"/>
</dbReference>
<feature type="compositionally biased region" description="Polar residues" evidence="1">
    <location>
        <begin position="525"/>
        <end position="558"/>
    </location>
</feature>
<dbReference type="InterPro" id="IPR012966">
    <property type="entry name" value="AHD"/>
</dbReference>
<dbReference type="GO" id="GO:0031106">
    <property type="term" value="P:septin ring organization"/>
    <property type="evidence" value="ECO:0007669"/>
    <property type="project" value="TreeGrafter"/>
</dbReference>
<dbReference type="PANTHER" id="PTHR21538:SF27">
    <property type="entry name" value="ANILLIN"/>
    <property type="match status" value="1"/>
</dbReference>
<feature type="compositionally biased region" description="Polar residues" evidence="1">
    <location>
        <begin position="266"/>
        <end position="282"/>
    </location>
</feature>
<dbReference type="GO" id="GO:0000281">
    <property type="term" value="P:mitotic cytokinesis"/>
    <property type="evidence" value="ECO:0007669"/>
    <property type="project" value="TreeGrafter"/>
</dbReference>
<dbReference type="CDD" id="cd01263">
    <property type="entry name" value="PH_anillin"/>
    <property type="match status" value="1"/>
</dbReference>
<dbReference type="InterPro" id="IPR011993">
    <property type="entry name" value="PH-like_dom_sf"/>
</dbReference>
<accession>A0A662YTU5</accession>
<keyword evidence="5" id="KW-1185">Reference proteome</keyword>
<feature type="compositionally biased region" description="Polar residues" evidence="1">
    <location>
        <begin position="579"/>
        <end position="595"/>
    </location>
</feature>
<reference evidence="4 5" key="1">
    <citation type="submission" date="2019-01" db="EMBL/GenBank/DDBJ databases">
        <title>Draft Genome and Complete Hox-Cluster Characterization of the Sterlet Sturgeon (Acipenser ruthenus).</title>
        <authorList>
            <person name="Wei Q."/>
        </authorList>
    </citation>
    <scope>NUCLEOTIDE SEQUENCE [LARGE SCALE GENOMIC DNA]</scope>
    <source>
        <strain evidence="4">WHYD16114868_AA</strain>
        <tissue evidence="4">Blood</tissue>
    </source>
</reference>
<feature type="compositionally biased region" description="Basic and acidic residues" evidence="1">
    <location>
        <begin position="347"/>
        <end position="364"/>
    </location>
</feature>
<dbReference type="Pfam" id="PF16018">
    <property type="entry name" value="Anillin_N"/>
    <property type="match status" value="2"/>
</dbReference>
<feature type="compositionally biased region" description="Polar residues" evidence="1">
    <location>
        <begin position="212"/>
        <end position="245"/>
    </location>
</feature>
<gene>
    <name evidence="4" type="ORF">EOD39_11821</name>
</gene>
<feature type="domain" description="Anillin N-terminal" evidence="3">
    <location>
        <begin position="134"/>
        <end position="219"/>
    </location>
</feature>
<proteinExistence type="predicted"/>
<sequence>MDPFTEKLLKRTQARRENLQKKMADRPTAAARPVAKRTREPLAETNKQPLQPAEEVQPSTKPSPSKKRCSDNKEVPAFGVENRLPDSLPEPSEMANKPPEALVSSVSTITKSAAAIEKMGDNGVKCTSPGSTSVKSRLQKLAEQRRYLDNDDPTLESAHLSPVRSQKKVPSPPRQTAIAASSETPVGRKGRLANLAATIGSWEDDVSHPSGKKNNAQEQPGTTCLSKQSTTNGASACASSSNVKPHTISCFQKTTEASVNKPVLSAQQGSVHLPVKSTQVFSPSPKKTEIPKLQSQSGQNTAHSPQKNEAPKAHSPFQSGRVLSPSPKNTEVKALQATKAASTLLQTREELTKETHVQQQEKDPSSIPVQPSTKPSPSKKRCSDNKEVPAFGVENRLPDSLPEPSEMANKPPEALVSSVSTITKSAAAIEKMGDNGVKCTSPGSTSVKSRLQKLAEQRRYLDNDDPTLESAHLSPVRSQKKVPSPPRQTAIAASSETPVGRKGRLANLAATIGSWEDDVSHPSGKKNNAQEQPGTTCLSKQSTTNGASACASSSNVKPHTISCFQKTTEASVNKPVLSAQQGSVHLPVKSTQVFSPSPKKTEIPKLQSQSGQNTAHSPQKNEAPKAHSPFQSGRVLSPSPKNTEVKALQATKAASTLLQTREELTKETHVQQQEKDPSSIPGGTGIKSFLERFGERCQERTNQNPPSSTLGQRTTTVTPNTKTVQERLLKAKQLTTTTADLTQQKRQEREIELASIRNRFQKGNMSACDKKDESSDTKPLQKLNVDEEINSSGVIDDLFDGVLEEEQEQSKKSPKRETRLFEEEDNDELNIPSMSLPTPLAETVNAVVTSPEISVPTSTALELGEPLDKNRPIRFQRDQVPHAESADRIESAGDEHNLLYSIDAYRSLRFKETERPQVKQVIVRQEDVSQKLEENRNTGQANIKQKMKILNNDINMQQTVIHQASQALNCCTDVDHGKGSQVEAEAERLLLVATERRVALLAELNKLKNEGPSGQKASSTVKAQDSSASKGSVALSEIRLPLEADFVCSAANKPDAANYYFFIMIRAGAENTVATPLANTQNALCGDAISFPTKFTLPDVSSDFEIDMEVYSLKSNIQTPVLASPGGPNAVRTSHFVLVGSHKLTLSSAGKNKFTLDKVPFLSPLAGHIYLKLECQVGSSIEERGFLNPIGRINLSNCTSSKIDPANREFCARPNTFELITVRPQREGDRETLVSQCMNTINWLSADTKEERNLWMQKLNQVLIDLHMWQPGTCHRPL</sequence>
<feature type="compositionally biased region" description="Basic and acidic residues" evidence="1">
    <location>
        <begin position="140"/>
        <end position="149"/>
    </location>
</feature>
<feature type="region of interest" description="Disordered" evidence="1">
    <location>
        <begin position="120"/>
        <end position="245"/>
    </location>
</feature>
<feature type="compositionally biased region" description="Basic and acidic residues" evidence="1">
    <location>
        <begin position="660"/>
        <end position="677"/>
    </location>
</feature>
<feature type="compositionally biased region" description="Basic and acidic residues" evidence="1">
    <location>
        <begin position="1"/>
        <end position="25"/>
    </location>
</feature>
<feature type="region of interest" description="Disordered" evidence="1">
    <location>
        <begin position="579"/>
        <end position="720"/>
    </location>
</feature>
<evidence type="ECO:0000313" key="4">
    <source>
        <dbReference type="EMBL" id="RXM99291.1"/>
    </source>
</evidence>
<dbReference type="PANTHER" id="PTHR21538">
    <property type="entry name" value="ANILLIN/RHOTEKIN RTKN"/>
    <property type="match status" value="1"/>
</dbReference>
<evidence type="ECO:0000256" key="1">
    <source>
        <dbReference type="SAM" id="MobiDB-lite"/>
    </source>
</evidence>
<comment type="caution">
    <text evidence="4">The sequence shown here is derived from an EMBL/GenBank/DDBJ whole genome shotgun (WGS) entry which is preliminary data.</text>
</comment>
<feature type="region of interest" description="Disordered" evidence="1">
    <location>
        <begin position="266"/>
        <end position="416"/>
    </location>
</feature>
<feature type="domain" description="Anillin N-terminal" evidence="3">
    <location>
        <begin position="447"/>
        <end position="532"/>
    </location>
</feature>
<dbReference type="SUPFAM" id="SSF50729">
    <property type="entry name" value="PH domain-like"/>
    <property type="match status" value="1"/>
</dbReference>
<organism evidence="4 5">
    <name type="scientific">Acipenser ruthenus</name>
    <name type="common">Sterlet sturgeon</name>
    <dbReference type="NCBI Taxonomy" id="7906"/>
    <lineage>
        <taxon>Eukaryota</taxon>
        <taxon>Metazoa</taxon>
        <taxon>Chordata</taxon>
        <taxon>Craniata</taxon>
        <taxon>Vertebrata</taxon>
        <taxon>Euteleostomi</taxon>
        <taxon>Actinopterygii</taxon>
        <taxon>Chondrostei</taxon>
        <taxon>Acipenseriformes</taxon>
        <taxon>Acipenseridae</taxon>
        <taxon>Acipenser</taxon>
    </lineage>
</organism>
<feature type="compositionally biased region" description="Polar residues" evidence="1">
    <location>
        <begin position="293"/>
        <end position="307"/>
    </location>
</feature>
<feature type="compositionally biased region" description="Polar residues" evidence="1">
    <location>
        <begin position="700"/>
        <end position="713"/>
    </location>
</feature>
<dbReference type="InterPro" id="IPR031970">
    <property type="entry name" value="Anillin_N"/>
</dbReference>
<feature type="domain" description="Anillin homology" evidence="2">
    <location>
        <begin position="1029"/>
        <end position="1150"/>
    </location>
</feature>
<feature type="region of interest" description="Disordered" evidence="1">
    <location>
        <begin position="1"/>
        <end position="103"/>
    </location>
</feature>
<feature type="compositionally biased region" description="Polar residues" evidence="1">
    <location>
        <begin position="606"/>
        <end position="620"/>
    </location>
</feature>
<evidence type="ECO:0000259" key="3">
    <source>
        <dbReference type="Pfam" id="PF16018"/>
    </source>
</evidence>
<feature type="compositionally biased region" description="Polar residues" evidence="1">
    <location>
        <begin position="367"/>
        <end position="376"/>
    </location>
</feature>
<dbReference type="InterPro" id="IPR037840">
    <property type="entry name" value="PH_Anillin"/>
</dbReference>
<feature type="compositionally biased region" description="Basic and acidic residues" evidence="1">
    <location>
        <begin position="689"/>
        <end position="699"/>
    </location>
</feature>
<dbReference type="Pfam" id="PF08174">
    <property type="entry name" value="Anillin"/>
    <property type="match status" value="1"/>
</dbReference>
<feature type="region of interest" description="Disordered" evidence="1">
    <location>
        <begin position="805"/>
        <end position="836"/>
    </location>
</feature>
<dbReference type="GO" id="GO:0005826">
    <property type="term" value="C:actomyosin contractile ring"/>
    <property type="evidence" value="ECO:0007669"/>
    <property type="project" value="TreeGrafter"/>
</dbReference>
<name>A0A662YTU5_ACIRT</name>
<dbReference type="Proteomes" id="UP000289886">
    <property type="component" value="Unassembled WGS sequence"/>
</dbReference>
<dbReference type="EMBL" id="SCEB01000421">
    <property type="protein sequence ID" value="RXM99291.1"/>
    <property type="molecule type" value="Genomic_DNA"/>
</dbReference>
<protein>
    <submittedName>
        <fullName evidence="4">Actin-binding protein anillin</fullName>
    </submittedName>
</protein>
<dbReference type="Gene3D" id="2.30.29.30">
    <property type="entry name" value="Pleckstrin-homology domain (PH domain)/Phosphotyrosine-binding domain (PTB)"/>
    <property type="match status" value="1"/>
</dbReference>
<evidence type="ECO:0000313" key="5">
    <source>
        <dbReference type="Proteomes" id="UP000289886"/>
    </source>
</evidence>
<dbReference type="AlphaFoldDB" id="A0A662YTU5"/>
<evidence type="ECO:0000259" key="2">
    <source>
        <dbReference type="Pfam" id="PF08174"/>
    </source>
</evidence>